<protein>
    <recommendedName>
        <fullName evidence="2">CxC2-like cysteine cluster KDZ transposase-associated domain-containing protein</fullName>
    </recommendedName>
</protein>
<name>A0ABQ8K4Y7_9APHY</name>
<comment type="caution">
    <text evidence="3">The sequence shown here is derived from an EMBL/GenBank/DDBJ whole genome shotgun (WGS) entry which is preliminary data.</text>
</comment>
<keyword evidence="4" id="KW-1185">Reference proteome</keyword>
<accession>A0ABQ8K4Y7</accession>
<feature type="region of interest" description="Disordered" evidence="1">
    <location>
        <begin position="72"/>
        <end position="97"/>
    </location>
</feature>
<evidence type="ECO:0000256" key="1">
    <source>
        <dbReference type="SAM" id="MobiDB-lite"/>
    </source>
</evidence>
<dbReference type="InterPro" id="IPR041457">
    <property type="entry name" value="CxC2_KDZ-assoc"/>
</dbReference>
<evidence type="ECO:0000313" key="3">
    <source>
        <dbReference type="EMBL" id="KAH9832030.1"/>
    </source>
</evidence>
<sequence>MSGLRSPSSSPLKSMARSKKLRRIWTTLSSLMARPRKRRRGGCDVQTHSTLDTSSSDLVDTLVEKARHTDYVSGPTGLSSQTTFHDVPSSPVLGPADSVPDLLPDDDTSSNWASETGNVHFFTEEDEAEIEARRRHRTASDRPLEEWAAKVDDWLLELVRLEGRAEFTDDACPSCDVGQAEYRCADCADLQLYCADCTVRNHSRNPWHRLTQWVKTHFRRTDLKSLGIRIQLGHPPGECCPNPKPAFNDDFVILDLTGIHRVGVDYCDCPRKTQLPIQLMRARLFPATVTNPKTAATYRLLEHFHVLRSQSKTSAYEFYHTLARRTDNINPEEAKDRYSAFLRMSREWSHLKLLKRAGRGHDPSGVAGTAQGECSVECPACPIPGKNLPDTWDQTPKPKRWLYRLFVGLDANFRLKRKKVSSDTVDPGLNKGCAYFVEDKRYKAFLDEYDSKLPPERSTCHNHDALKLANIKKVRELDTSGVATVECTRHNMKRPCSVGDLQFGERYVNMDYVFTSSLHNHAMPEVVASYDIACQWWRNLGTRLGIYKQPFDHTKHDFIFLIPKFHLPAHQESCQTDFSFNYTRGVGRTDGEAVERGWAAVNPFATSTKEMGPGHRHDVLDDVFGVYNWGKVRHLPVTLLAKIKEAVVEYNKQQLAYDDFTQVLPEDSVRAWTEMVEKWEDDPQHNENPFHAEQPTVTMAAVRRQLAEEESAQPLPQDGASNLLKMSPSVMIAGGVDLEDQLWRLRHETTKLGEHSTDKQRATVTERLNVMRRRLEAWFNVQQAYVAGSQSLREARLHAAARGKDVAAYDIPLLLPSDVVHVLSADPALQDCEWRLRYAQAHDALNDLRRHLRLSSHLYHFKDRFVRGQRENTRARSIIKTVQDKVDEDAARYRRARTALLTLSQALGKTGWQDTLKVLADDDVRLMATGLEGESKGKRTLSWIWRTTPLVGPEDAHNPELQEALRIEWCQSRARTQRWLEEMELILEEMRRVVQYYGWQHQLWTARADARPDLDDDYREGVSAYAHRQAEIRVTMCGTCTRAWRCVPELCLNLAVSDKCTVPKWTGSVTY</sequence>
<evidence type="ECO:0000313" key="4">
    <source>
        <dbReference type="Proteomes" id="UP000814176"/>
    </source>
</evidence>
<dbReference type="CDD" id="cd19757">
    <property type="entry name" value="Bbox1"/>
    <property type="match status" value="1"/>
</dbReference>
<organism evidence="3 4">
    <name type="scientific">Rhodofomes roseus</name>
    <dbReference type="NCBI Taxonomy" id="34475"/>
    <lineage>
        <taxon>Eukaryota</taxon>
        <taxon>Fungi</taxon>
        <taxon>Dikarya</taxon>
        <taxon>Basidiomycota</taxon>
        <taxon>Agaricomycotina</taxon>
        <taxon>Agaricomycetes</taxon>
        <taxon>Polyporales</taxon>
        <taxon>Rhodofomes</taxon>
    </lineage>
</organism>
<dbReference type="GeneID" id="72006572"/>
<dbReference type="RefSeq" id="XP_047775076.1">
    <property type="nucleotide sequence ID" value="XM_047925840.1"/>
</dbReference>
<dbReference type="PANTHER" id="PTHR33096:SF1">
    <property type="entry name" value="CXC1-LIKE CYSTEINE CLUSTER ASSOCIATED WITH KDZ TRANSPOSASES DOMAIN-CONTAINING PROTEIN"/>
    <property type="match status" value="1"/>
</dbReference>
<dbReference type="PANTHER" id="PTHR33096">
    <property type="entry name" value="CXC2 DOMAIN-CONTAINING PROTEIN"/>
    <property type="match status" value="1"/>
</dbReference>
<evidence type="ECO:0000259" key="2">
    <source>
        <dbReference type="Pfam" id="PF18803"/>
    </source>
</evidence>
<dbReference type="InterPro" id="IPR040521">
    <property type="entry name" value="KDZ"/>
</dbReference>
<dbReference type="EMBL" id="JADCUA010000023">
    <property type="protein sequence ID" value="KAH9832030.1"/>
    <property type="molecule type" value="Genomic_DNA"/>
</dbReference>
<dbReference type="Proteomes" id="UP000814176">
    <property type="component" value="Unassembled WGS sequence"/>
</dbReference>
<proteinExistence type="predicted"/>
<reference evidence="3 4" key="1">
    <citation type="journal article" date="2021" name="Environ. Microbiol.">
        <title>Gene family expansions and transcriptome signatures uncover fungal adaptations to wood decay.</title>
        <authorList>
            <person name="Hage H."/>
            <person name="Miyauchi S."/>
            <person name="Viragh M."/>
            <person name="Drula E."/>
            <person name="Min B."/>
            <person name="Chaduli D."/>
            <person name="Navarro D."/>
            <person name="Favel A."/>
            <person name="Norest M."/>
            <person name="Lesage-Meessen L."/>
            <person name="Balint B."/>
            <person name="Merenyi Z."/>
            <person name="de Eugenio L."/>
            <person name="Morin E."/>
            <person name="Martinez A.T."/>
            <person name="Baldrian P."/>
            <person name="Stursova M."/>
            <person name="Martinez M.J."/>
            <person name="Novotny C."/>
            <person name="Magnuson J.K."/>
            <person name="Spatafora J.W."/>
            <person name="Maurice S."/>
            <person name="Pangilinan J."/>
            <person name="Andreopoulos W."/>
            <person name="LaButti K."/>
            <person name="Hundley H."/>
            <person name="Na H."/>
            <person name="Kuo A."/>
            <person name="Barry K."/>
            <person name="Lipzen A."/>
            <person name="Henrissat B."/>
            <person name="Riley R."/>
            <person name="Ahrendt S."/>
            <person name="Nagy L.G."/>
            <person name="Grigoriev I.V."/>
            <person name="Martin F."/>
            <person name="Rosso M.N."/>
        </authorList>
    </citation>
    <scope>NUCLEOTIDE SEQUENCE [LARGE SCALE GENOMIC DNA]</scope>
    <source>
        <strain evidence="3 4">CIRM-BRFM 1785</strain>
    </source>
</reference>
<gene>
    <name evidence="3" type="ORF">C8Q71DRAFT_798783</name>
</gene>
<feature type="domain" description="CxC2-like cysteine cluster KDZ transposase-associated" evidence="2">
    <location>
        <begin position="223"/>
        <end position="329"/>
    </location>
</feature>
<dbReference type="Pfam" id="PF18758">
    <property type="entry name" value="KDZ"/>
    <property type="match status" value="1"/>
</dbReference>
<dbReference type="Pfam" id="PF18803">
    <property type="entry name" value="CxC2"/>
    <property type="match status" value="1"/>
</dbReference>